<comment type="caution">
    <text evidence="3">The sequence shown here is derived from an EMBL/GenBank/DDBJ whole genome shotgun (WGS) entry which is preliminary data.</text>
</comment>
<keyword evidence="1" id="KW-0175">Coiled coil</keyword>
<dbReference type="OrthoDB" id="4835412at2759"/>
<accession>A0A9P5AAS3</accession>
<evidence type="ECO:0000313" key="4">
    <source>
        <dbReference type="Proteomes" id="UP000730481"/>
    </source>
</evidence>
<evidence type="ECO:0000256" key="2">
    <source>
        <dbReference type="SAM" id="MobiDB-lite"/>
    </source>
</evidence>
<feature type="region of interest" description="Disordered" evidence="2">
    <location>
        <begin position="284"/>
        <end position="319"/>
    </location>
</feature>
<organism evidence="3 4">
    <name type="scientific">Fusarium beomiforme</name>
    <dbReference type="NCBI Taxonomy" id="44412"/>
    <lineage>
        <taxon>Eukaryota</taxon>
        <taxon>Fungi</taxon>
        <taxon>Dikarya</taxon>
        <taxon>Ascomycota</taxon>
        <taxon>Pezizomycotina</taxon>
        <taxon>Sordariomycetes</taxon>
        <taxon>Hypocreomycetidae</taxon>
        <taxon>Hypocreales</taxon>
        <taxon>Nectriaceae</taxon>
        <taxon>Fusarium</taxon>
        <taxon>Fusarium burgessii species complex</taxon>
    </lineage>
</organism>
<evidence type="ECO:0000313" key="3">
    <source>
        <dbReference type="EMBL" id="KAF4335405.1"/>
    </source>
</evidence>
<gene>
    <name evidence="3" type="ORF">FBEOM_10741</name>
</gene>
<dbReference type="AlphaFoldDB" id="A0A9P5AAS3"/>
<evidence type="ECO:0000256" key="1">
    <source>
        <dbReference type="SAM" id="Coils"/>
    </source>
</evidence>
<dbReference type="EMBL" id="PVQB02000564">
    <property type="protein sequence ID" value="KAF4335405.1"/>
    <property type="molecule type" value="Genomic_DNA"/>
</dbReference>
<feature type="coiled-coil region" evidence="1">
    <location>
        <begin position="62"/>
        <end position="96"/>
    </location>
</feature>
<sequence>METYRSAEAEYALRALSFARDLHKSTQRLHNNLRCHKLLPLEDNDLEVVNHINTVYARMRELQQAQQDTTVLERDIEKLGDKRSDLKRRMRQEERENPMTVDKIRTRIQPDIDHFMEASQRAMEMLLVRYPIAPERQQKYPSDRLSRFPPSPDINGGEGSDQDFDGPMFGHDSLLLTPGDTPRSKRTTPEGPEAPPSPKRHCVPSMTVKELSRAFPDQKVTETPARCGNWYVFRCEEHGMFFNGLTRPAQAAARHATRHGLPPKNVSAIDAFGIKVIDCNTAAEKTHNERVQKRQEESHDRARSEIAPTDPRGHGRPEHNDNVIAELLGDINPRHPRHQPRPRAAAKRPAVVQSREYDGTLRPREVVAGGIYWVRWDTDDLYYPAFVLPCLRSTDSAANIVRPSIVVF</sequence>
<dbReference type="Proteomes" id="UP000730481">
    <property type="component" value="Unassembled WGS sequence"/>
</dbReference>
<feature type="compositionally biased region" description="Basic and acidic residues" evidence="2">
    <location>
        <begin position="284"/>
        <end position="304"/>
    </location>
</feature>
<protein>
    <submittedName>
        <fullName evidence="3">Uncharacterized protein</fullName>
    </submittedName>
</protein>
<proteinExistence type="predicted"/>
<feature type="compositionally biased region" description="Basic and acidic residues" evidence="2">
    <location>
        <begin position="137"/>
        <end position="146"/>
    </location>
</feature>
<name>A0A9P5AAS3_9HYPO</name>
<reference evidence="3" key="2">
    <citation type="submission" date="2020-02" db="EMBL/GenBank/DDBJ databases">
        <title>Identification and distribution of gene clusters putatively required for synthesis of sphingolipid metabolism inhibitors in phylogenetically diverse species of the filamentous fungus Fusarium.</title>
        <authorList>
            <person name="Kim H.-S."/>
            <person name="Busman M."/>
            <person name="Brown D.W."/>
            <person name="Divon H."/>
            <person name="Uhlig S."/>
            <person name="Proctor R.H."/>
        </authorList>
    </citation>
    <scope>NUCLEOTIDE SEQUENCE</scope>
    <source>
        <strain evidence="3">NRRL 25174</strain>
    </source>
</reference>
<feature type="region of interest" description="Disordered" evidence="2">
    <location>
        <begin position="137"/>
        <end position="203"/>
    </location>
</feature>
<reference evidence="3" key="1">
    <citation type="journal article" date="2017" name="Mycologia">
        <title>Fusarium algeriense, sp. nov., a novel toxigenic crown rot pathogen of durum wheat from Algeria is nested in the Fusarium burgessii species complex.</title>
        <authorList>
            <person name="Laraba I."/>
            <person name="Keddad A."/>
            <person name="Boureghda H."/>
            <person name="Abdallah N."/>
            <person name="Vaughan M.M."/>
            <person name="Proctor R.H."/>
            <person name="Busman M."/>
            <person name="O'Donnell K."/>
        </authorList>
    </citation>
    <scope>NUCLEOTIDE SEQUENCE</scope>
    <source>
        <strain evidence="3">NRRL 25174</strain>
    </source>
</reference>
<keyword evidence="4" id="KW-1185">Reference proteome</keyword>